<dbReference type="Gene3D" id="3.30.70.270">
    <property type="match status" value="2"/>
</dbReference>
<evidence type="ECO:0000256" key="4">
    <source>
        <dbReference type="ARBA" id="ARBA00022722"/>
    </source>
</evidence>
<dbReference type="Proteomes" id="UP000236161">
    <property type="component" value="Unassembled WGS sequence"/>
</dbReference>
<organism evidence="18 19">
    <name type="scientific">Apostasia shenzhenica</name>
    <dbReference type="NCBI Taxonomy" id="1088818"/>
    <lineage>
        <taxon>Eukaryota</taxon>
        <taxon>Viridiplantae</taxon>
        <taxon>Streptophyta</taxon>
        <taxon>Embryophyta</taxon>
        <taxon>Tracheophyta</taxon>
        <taxon>Spermatophyta</taxon>
        <taxon>Magnoliopsida</taxon>
        <taxon>Liliopsida</taxon>
        <taxon>Asparagales</taxon>
        <taxon>Orchidaceae</taxon>
        <taxon>Apostasioideae</taxon>
        <taxon>Apostasia</taxon>
    </lineage>
</organism>
<feature type="domain" description="Integrase catalytic" evidence="17">
    <location>
        <begin position="464"/>
        <end position="624"/>
    </location>
</feature>
<evidence type="ECO:0000256" key="14">
    <source>
        <dbReference type="ARBA" id="ARBA00023172"/>
    </source>
</evidence>
<dbReference type="InterPro" id="IPR041588">
    <property type="entry name" value="Integrase_H2C2"/>
</dbReference>
<evidence type="ECO:0000256" key="15">
    <source>
        <dbReference type="SAM" id="MobiDB-lite"/>
    </source>
</evidence>
<dbReference type="GO" id="GO:0003887">
    <property type="term" value="F:DNA-directed DNA polymerase activity"/>
    <property type="evidence" value="ECO:0007669"/>
    <property type="project" value="UniProtKB-KW"/>
</dbReference>
<keyword evidence="6" id="KW-0064">Aspartyl protease</keyword>
<keyword evidence="5" id="KW-0479">Metal-binding</keyword>
<dbReference type="Pfam" id="PF00078">
    <property type="entry name" value="RVT_1"/>
    <property type="match status" value="1"/>
</dbReference>
<evidence type="ECO:0000313" key="19">
    <source>
        <dbReference type="Proteomes" id="UP000236161"/>
    </source>
</evidence>
<dbReference type="GO" id="GO:0004519">
    <property type="term" value="F:endonuclease activity"/>
    <property type="evidence" value="ECO:0007669"/>
    <property type="project" value="UniProtKB-KW"/>
</dbReference>
<name>A0A2I0AZT6_9ASPA</name>
<keyword evidence="7" id="KW-0255">Endonuclease</keyword>
<dbReference type="FunFam" id="3.30.70.270:FF:000020">
    <property type="entry name" value="Transposon Tf2-6 polyprotein-like Protein"/>
    <property type="match status" value="1"/>
</dbReference>
<dbReference type="CDD" id="cd01647">
    <property type="entry name" value="RT_LTR"/>
    <property type="match status" value="1"/>
</dbReference>
<dbReference type="PANTHER" id="PTHR37984">
    <property type="entry name" value="PROTEIN CBG26694"/>
    <property type="match status" value="1"/>
</dbReference>
<dbReference type="EMBL" id="KZ451932">
    <property type="protein sequence ID" value="PKA61057.1"/>
    <property type="molecule type" value="Genomic_DNA"/>
</dbReference>
<dbReference type="AlphaFoldDB" id="A0A2I0AZT6"/>
<dbReference type="FunFam" id="3.30.420.10:FF:000032">
    <property type="entry name" value="Retrovirus-related Pol polyprotein from transposon 297-like Protein"/>
    <property type="match status" value="1"/>
</dbReference>
<keyword evidence="11" id="KW-0695">RNA-directed DNA polymerase</keyword>
<dbReference type="CDD" id="cd09274">
    <property type="entry name" value="RNase_HI_RT_Ty3"/>
    <property type="match status" value="1"/>
</dbReference>
<keyword evidence="12" id="KW-0239">DNA-directed DNA polymerase</keyword>
<dbReference type="InterPro" id="IPR000477">
    <property type="entry name" value="RT_dom"/>
</dbReference>
<dbReference type="EC" id="3.6.4.12" evidence="18"/>
<feature type="domain" description="Reverse transcriptase" evidence="16">
    <location>
        <begin position="1"/>
        <end position="125"/>
    </location>
</feature>
<evidence type="ECO:0000256" key="9">
    <source>
        <dbReference type="ARBA" id="ARBA00022842"/>
    </source>
</evidence>
<evidence type="ECO:0000256" key="11">
    <source>
        <dbReference type="ARBA" id="ARBA00022918"/>
    </source>
</evidence>
<evidence type="ECO:0000313" key="18">
    <source>
        <dbReference type="EMBL" id="PKA61057.1"/>
    </source>
</evidence>
<dbReference type="PROSITE" id="PS50994">
    <property type="entry name" value="INTEGRASE"/>
    <property type="match status" value="1"/>
</dbReference>
<protein>
    <submittedName>
        <fullName evidence="18">Putative mitochondrial protein</fullName>
        <ecNumber evidence="18">3.6.4.12</ecNumber>
    </submittedName>
</protein>
<dbReference type="SUPFAM" id="SSF53098">
    <property type="entry name" value="Ribonuclease H-like"/>
    <property type="match status" value="1"/>
</dbReference>
<dbReference type="GO" id="GO:0003677">
    <property type="term" value="F:DNA binding"/>
    <property type="evidence" value="ECO:0007669"/>
    <property type="project" value="UniProtKB-KW"/>
</dbReference>
<evidence type="ECO:0000259" key="16">
    <source>
        <dbReference type="PROSITE" id="PS50878"/>
    </source>
</evidence>
<dbReference type="Gene3D" id="3.30.420.10">
    <property type="entry name" value="Ribonuclease H-like superfamily/Ribonuclease H"/>
    <property type="match status" value="1"/>
</dbReference>
<dbReference type="Gene3D" id="3.10.10.10">
    <property type="entry name" value="HIV Type 1 Reverse Transcriptase, subunit A, domain 1"/>
    <property type="match status" value="1"/>
</dbReference>
<keyword evidence="19" id="KW-1185">Reference proteome</keyword>
<dbReference type="Pfam" id="PF17921">
    <property type="entry name" value="Integrase_H2C2"/>
    <property type="match status" value="1"/>
</dbReference>
<feature type="compositionally biased region" description="Pro residues" evidence="15">
    <location>
        <begin position="757"/>
        <end position="774"/>
    </location>
</feature>
<gene>
    <name evidence="18" type="ORF">AXF42_Ash005953</name>
</gene>
<keyword evidence="13" id="KW-0238">DNA-binding</keyword>
<evidence type="ECO:0000259" key="17">
    <source>
        <dbReference type="PROSITE" id="PS50994"/>
    </source>
</evidence>
<dbReference type="GO" id="GO:0003964">
    <property type="term" value="F:RNA-directed DNA polymerase activity"/>
    <property type="evidence" value="ECO:0007669"/>
    <property type="project" value="UniProtKB-KW"/>
</dbReference>
<dbReference type="GO" id="GO:0006310">
    <property type="term" value="P:DNA recombination"/>
    <property type="evidence" value="ECO:0007669"/>
    <property type="project" value="UniProtKB-KW"/>
</dbReference>
<keyword evidence="8 18" id="KW-0378">Hydrolase</keyword>
<dbReference type="InterPro" id="IPR001584">
    <property type="entry name" value="Integrase_cat-core"/>
</dbReference>
<keyword evidence="2" id="KW-0808">Transferase</keyword>
<evidence type="ECO:0000256" key="10">
    <source>
        <dbReference type="ARBA" id="ARBA00022908"/>
    </source>
</evidence>
<evidence type="ECO:0000256" key="13">
    <source>
        <dbReference type="ARBA" id="ARBA00023125"/>
    </source>
</evidence>
<sequence>MMAGARIFSKIDLRSGYHQIRVREGDEWKTAFKTKDGLYEWLVMPFGFSNAPSTFMRVMTQILRPFIGVFLIVYFDDILIYTRSMKEHLDHLREVFVVLRREKLYVNLKKCHFMTDSICFLGFIVSCKGVSADPSKISAIQEWPTPKSIHDVRSFHGLATFYRRFIKGFSSITAPLTDCLKGKEFQWASAADRAFREIKARLTEAPVLRLPDFGKVFEVACDASGVGIGGVLSQEGHPIAYFSEKLNEARQRYSTYDKEFYAVVQTLRYWRHYLIAAEFVLYSDHQALKYLNSQKNLSARHAKWAAFLQEYTFVLKHKAGIDNKPADALSRMTVILHAMRVQVIGFDVMKSEYVDCKDFGSTYTRLLKVPSQSDSDYLIREGYLFRGPRLCIPDSSLREFLIQELHSSGAAGHFGRDKTAALVSDRYYWPRQLKDVTRVVSRCRTCQVAKGGKQNTGLYTPLPIPDRPWEDLSMDFVLGLPRTSRRHGCILVVVDRFSKMAHFIPCSKTSDASHIATLFVAEIVRLHGLPKSMVSDRDVKFMSYFWKTLWKKLGTKLLYSTAYHPQTDGQTEVVNRSLGNLLRCLVGERPSSWDLILHVAEFTYNNSVNRSTGMSPFRVVTGYDPRLPIDLVDLPLTYRTNELASTFASHLHELHEDIRRKLALQYDKVKAEVDRHRRFTHFEVGSEVMIRVHPGRFPMGAQKKLAARRMGPFKVLKKIGENAYELDLPLEMGISPIFNVSDLSPYNEPTSCAFPYPVTPDIPLPRSEPPPPILSPSHTSDAPTDSPVPSEEILENMTRPSMADDLRAPLVPCTDPTFPVSVSTRAASH</sequence>
<evidence type="ECO:0000256" key="5">
    <source>
        <dbReference type="ARBA" id="ARBA00022723"/>
    </source>
</evidence>
<dbReference type="InterPro" id="IPR036397">
    <property type="entry name" value="RNaseH_sf"/>
</dbReference>
<keyword evidence="9" id="KW-0460">Magnesium</keyword>
<evidence type="ECO:0000256" key="3">
    <source>
        <dbReference type="ARBA" id="ARBA00022695"/>
    </source>
</evidence>
<keyword evidence="14" id="KW-0233">DNA recombination</keyword>
<proteinExistence type="predicted"/>
<dbReference type="InterPro" id="IPR043502">
    <property type="entry name" value="DNA/RNA_pol_sf"/>
</dbReference>
<dbReference type="Pfam" id="PF24626">
    <property type="entry name" value="SH3_Tf2-1"/>
    <property type="match status" value="1"/>
</dbReference>
<dbReference type="GO" id="GO:0003678">
    <property type="term" value="F:DNA helicase activity"/>
    <property type="evidence" value="ECO:0007669"/>
    <property type="project" value="UniProtKB-EC"/>
</dbReference>
<dbReference type="GO" id="GO:0046872">
    <property type="term" value="F:metal ion binding"/>
    <property type="evidence" value="ECO:0007669"/>
    <property type="project" value="UniProtKB-KW"/>
</dbReference>
<dbReference type="GO" id="GO:0004190">
    <property type="term" value="F:aspartic-type endopeptidase activity"/>
    <property type="evidence" value="ECO:0007669"/>
    <property type="project" value="UniProtKB-KW"/>
</dbReference>
<evidence type="ECO:0000256" key="12">
    <source>
        <dbReference type="ARBA" id="ARBA00022932"/>
    </source>
</evidence>
<dbReference type="PROSITE" id="PS50878">
    <property type="entry name" value="RT_POL"/>
    <property type="match status" value="1"/>
</dbReference>
<keyword evidence="4" id="KW-0540">Nuclease</keyword>
<evidence type="ECO:0000256" key="2">
    <source>
        <dbReference type="ARBA" id="ARBA00022679"/>
    </source>
</evidence>
<dbReference type="InterPro" id="IPR056924">
    <property type="entry name" value="SH3_Tf2-1"/>
</dbReference>
<dbReference type="OrthoDB" id="779668at2759"/>
<evidence type="ECO:0000256" key="8">
    <source>
        <dbReference type="ARBA" id="ARBA00022801"/>
    </source>
</evidence>
<keyword evidence="3" id="KW-0548">Nucleotidyltransferase</keyword>
<dbReference type="Pfam" id="PF17917">
    <property type="entry name" value="RT_RNaseH"/>
    <property type="match status" value="1"/>
</dbReference>
<accession>A0A2I0AZT6</accession>
<keyword evidence="1" id="KW-0645">Protease</keyword>
<dbReference type="FunFam" id="1.10.340.70:FF:000001">
    <property type="entry name" value="Retrovirus-related Pol polyprotein from transposon gypsy-like Protein"/>
    <property type="match status" value="1"/>
</dbReference>
<dbReference type="InterPro" id="IPR012337">
    <property type="entry name" value="RNaseH-like_sf"/>
</dbReference>
<feature type="compositionally biased region" description="Polar residues" evidence="15">
    <location>
        <begin position="820"/>
        <end position="829"/>
    </location>
</feature>
<dbReference type="SUPFAM" id="SSF56672">
    <property type="entry name" value="DNA/RNA polymerases"/>
    <property type="match status" value="1"/>
</dbReference>
<evidence type="ECO:0000256" key="6">
    <source>
        <dbReference type="ARBA" id="ARBA00022750"/>
    </source>
</evidence>
<reference evidence="18 19" key="1">
    <citation type="journal article" date="2017" name="Nature">
        <title>The Apostasia genome and the evolution of orchids.</title>
        <authorList>
            <person name="Zhang G.Q."/>
            <person name="Liu K.W."/>
            <person name="Li Z."/>
            <person name="Lohaus R."/>
            <person name="Hsiao Y.Y."/>
            <person name="Niu S.C."/>
            <person name="Wang J.Y."/>
            <person name="Lin Y.C."/>
            <person name="Xu Q."/>
            <person name="Chen L.J."/>
            <person name="Yoshida K."/>
            <person name="Fujiwara S."/>
            <person name="Wang Z.W."/>
            <person name="Zhang Y.Q."/>
            <person name="Mitsuda N."/>
            <person name="Wang M."/>
            <person name="Liu G.H."/>
            <person name="Pecoraro L."/>
            <person name="Huang H.X."/>
            <person name="Xiao X.J."/>
            <person name="Lin M."/>
            <person name="Wu X.Y."/>
            <person name="Wu W.L."/>
            <person name="Chen Y.Y."/>
            <person name="Chang S.B."/>
            <person name="Sakamoto S."/>
            <person name="Ohme-Takagi M."/>
            <person name="Yagi M."/>
            <person name="Zeng S.J."/>
            <person name="Shen C.Y."/>
            <person name="Yeh C.M."/>
            <person name="Luo Y.B."/>
            <person name="Tsai W.C."/>
            <person name="Van de Peer Y."/>
            <person name="Liu Z.J."/>
        </authorList>
    </citation>
    <scope>NUCLEOTIDE SEQUENCE [LARGE SCALE GENOMIC DNA]</scope>
    <source>
        <strain evidence="19">cv. Shenzhen</strain>
        <tissue evidence="18">Stem</tissue>
    </source>
</reference>
<keyword evidence="10" id="KW-0229">DNA integration</keyword>
<dbReference type="GO" id="GO:0015074">
    <property type="term" value="P:DNA integration"/>
    <property type="evidence" value="ECO:0007669"/>
    <property type="project" value="UniProtKB-KW"/>
</dbReference>
<dbReference type="InterPro" id="IPR043128">
    <property type="entry name" value="Rev_trsase/Diguanyl_cyclase"/>
</dbReference>
<dbReference type="GO" id="GO:0006508">
    <property type="term" value="P:proteolysis"/>
    <property type="evidence" value="ECO:0007669"/>
    <property type="project" value="UniProtKB-KW"/>
</dbReference>
<feature type="region of interest" description="Disordered" evidence="15">
    <location>
        <begin position="757"/>
        <end position="829"/>
    </location>
</feature>
<dbReference type="PANTHER" id="PTHR37984:SF5">
    <property type="entry name" value="PROTEIN NYNRIN-LIKE"/>
    <property type="match status" value="1"/>
</dbReference>
<evidence type="ECO:0000256" key="7">
    <source>
        <dbReference type="ARBA" id="ARBA00022759"/>
    </source>
</evidence>
<evidence type="ECO:0000256" key="1">
    <source>
        <dbReference type="ARBA" id="ARBA00022670"/>
    </source>
</evidence>
<dbReference type="InterPro" id="IPR041373">
    <property type="entry name" value="RT_RNaseH"/>
</dbReference>
<dbReference type="Gene3D" id="1.10.340.70">
    <property type="match status" value="1"/>
</dbReference>
<dbReference type="InterPro" id="IPR050951">
    <property type="entry name" value="Retrovirus_Pol_polyprotein"/>
</dbReference>